<proteinExistence type="predicted"/>
<sequence length="219" mass="23250">MLAIAVAAGAASFRHVHDVAAAHGQPGWLAWTDAVTLELASIAAGLDLRRRKRVGKSVGFPATALTVAVALSLSAQVVEAEQSMIGWLSAALPALGFLSMVKMALGRADPGPDPKLGRPGRGPGLLGADADHVRLTTDRPGPVHADRGRGFVGPGGTLCRRGSFRTRRRAQPREPRRPTTRGGAPAFYRLRDGPPANSPFGASRRNETAWWHRPSRAIR</sequence>
<accession>A0ABV8M463</accession>
<keyword evidence="3" id="KW-1185">Reference proteome</keyword>
<evidence type="ECO:0000313" key="2">
    <source>
        <dbReference type="EMBL" id="MFC4136904.1"/>
    </source>
</evidence>
<organism evidence="2 3">
    <name type="scientific">Hamadaea flava</name>
    <dbReference type="NCBI Taxonomy" id="1742688"/>
    <lineage>
        <taxon>Bacteria</taxon>
        <taxon>Bacillati</taxon>
        <taxon>Actinomycetota</taxon>
        <taxon>Actinomycetes</taxon>
        <taxon>Micromonosporales</taxon>
        <taxon>Micromonosporaceae</taxon>
        <taxon>Hamadaea</taxon>
    </lineage>
</organism>
<dbReference type="Pfam" id="PF10935">
    <property type="entry name" value="DUF2637"/>
    <property type="match status" value="1"/>
</dbReference>
<dbReference type="RefSeq" id="WP_253762080.1">
    <property type="nucleotide sequence ID" value="NZ_JAMZDZ010000001.1"/>
</dbReference>
<comment type="caution">
    <text evidence="2">The sequence shown here is derived from an EMBL/GenBank/DDBJ whole genome shotgun (WGS) entry which is preliminary data.</text>
</comment>
<reference evidence="3" key="1">
    <citation type="journal article" date="2019" name="Int. J. Syst. Evol. Microbiol.">
        <title>The Global Catalogue of Microorganisms (GCM) 10K type strain sequencing project: providing services to taxonomists for standard genome sequencing and annotation.</title>
        <authorList>
            <consortium name="The Broad Institute Genomics Platform"/>
            <consortium name="The Broad Institute Genome Sequencing Center for Infectious Disease"/>
            <person name="Wu L."/>
            <person name="Ma J."/>
        </authorList>
    </citation>
    <scope>NUCLEOTIDE SEQUENCE [LARGE SCALE GENOMIC DNA]</scope>
    <source>
        <strain evidence="3">CGMCC 4.7289</strain>
    </source>
</reference>
<feature type="region of interest" description="Disordered" evidence="1">
    <location>
        <begin position="138"/>
        <end position="219"/>
    </location>
</feature>
<name>A0ABV8M463_9ACTN</name>
<evidence type="ECO:0000256" key="1">
    <source>
        <dbReference type="SAM" id="MobiDB-lite"/>
    </source>
</evidence>
<dbReference type="InterPro" id="IPR021235">
    <property type="entry name" value="DUF2637"/>
</dbReference>
<dbReference type="EMBL" id="JBHSAY010000035">
    <property type="protein sequence ID" value="MFC4136904.1"/>
    <property type="molecule type" value="Genomic_DNA"/>
</dbReference>
<dbReference type="Proteomes" id="UP001595816">
    <property type="component" value="Unassembled WGS sequence"/>
</dbReference>
<evidence type="ECO:0000313" key="3">
    <source>
        <dbReference type="Proteomes" id="UP001595816"/>
    </source>
</evidence>
<gene>
    <name evidence="2" type="ORF">ACFOZ4_40400</name>
</gene>
<protein>
    <submittedName>
        <fullName evidence="2">DUF2637 domain-containing protein</fullName>
    </submittedName>
</protein>